<evidence type="ECO:0000256" key="1">
    <source>
        <dbReference type="SAM" id="MobiDB-lite"/>
    </source>
</evidence>
<protein>
    <submittedName>
        <fullName evidence="3">Uncharacterized protein</fullName>
    </submittedName>
</protein>
<accession>A0A1X6ZK21</accession>
<feature type="transmembrane region" description="Helical" evidence="2">
    <location>
        <begin position="33"/>
        <end position="54"/>
    </location>
</feature>
<proteinExistence type="predicted"/>
<gene>
    <name evidence="3" type="ORF">ROJ8625_02729</name>
</gene>
<feature type="region of interest" description="Disordered" evidence="1">
    <location>
        <begin position="1"/>
        <end position="29"/>
    </location>
</feature>
<name>A0A1X6ZK21_9RHOB</name>
<organism evidence="3 4">
    <name type="scientific">Roseivivax jejudonensis</name>
    <dbReference type="NCBI Taxonomy" id="1529041"/>
    <lineage>
        <taxon>Bacteria</taxon>
        <taxon>Pseudomonadati</taxon>
        <taxon>Pseudomonadota</taxon>
        <taxon>Alphaproteobacteria</taxon>
        <taxon>Rhodobacterales</taxon>
        <taxon>Roseobacteraceae</taxon>
        <taxon>Roseivivax</taxon>
    </lineage>
</organism>
<feature type="compositionally biased region" description="Basic and acidic residues" evidence="1">
    <location>
        <begin position="1"/>
        <end position="11"/>
    </location>
</feature>
<feature type="transmembrane region" description="Helical" evidence="2">
    <location>
        <begin position="60"/>
        <end position="84"/>
    </location>
</feature>
<keyword evidence="2" id="KW-0812">Transmembrane</keyword>
<dbReference type="EMBL" id="FWFK01000004">
    <property type="protein sequence ID" value="SLN53347.1"/>
    <property type="molecule type" value="Genomic_DNA"/>
</dbReference>
<evidence type="ECO:0000256" key="2">
    <source>
        <dbReference type="SAM" id="Phobius"/>
    </source>
</evidence>
<keyword evidence="2" id="KW-1133">Transmembrane helix</keyword>
<dbReference type="AlphaFoldDB" id="A0A1X6ZK21"/>
<evidence type="ECO:0000313" key="4">
    <source>
        <dbReference type="Proteomes" id="UP000193570"/>
    </source>
</evidence>
<evidence type="ECO:0000313" key="3">
    <source>
        <dbReference type="EMBL" id="SLN53347.1"/>
    </source>
</evidence>
<keyword evidence="2" id="KW-0472">Membrane</keyword>
<sequence length="87" mass="8963">MVMTELHRAASRDVGAQDAGENDARGPRKRRPLALAAAVLAAPLALAFCAYLGWTGMSLVLLPLVYIAAGAGLTLVIAGVLWAFSAA</sequence>
<reference evidence="3 4" key="1">
    <citation type="submission" date="2017-03" db="EMBL/GenBank/DDBJ databases">
        <authorList>
            <person name="Afonso C.L."/>
            <person name="Miller P.J."/>
            <person name="Scott M.A."/>
            <person name="Spackman E."/>
            <person name="Goraichik I."/>
            <person name="Dimitrov K.M."/>
            <person name="Suarez D.L."/>
            <person name="Swayne D.E."/>
        </authorList>
    </citation>
    <scope>NUCLEOTIDE SEQUENCE [LARGE SCALE GENOMIC DNA]</scope>
    <source>
        <strain evidence="3 4">CECT 8625</strain>
    </source>
</reference>
<keyword evidence="4" id="KW-1185">Reference proteome</keyword>
<dbReference type="Proteomes" id="UP000193570">
    <property type="component" value="Unassembled WGS sequence"/>
</dbReference>